<dbReference type="AlphaFoldDB" id="A0A507D688"/>
<keyword evidence="2" id="KW-1133">Transmembrane helix</keyword>
<dbReference type="VEuPathDB" id="FungiDB:SeMB42_g03008"/>
<keyword evidence="2" id="KW-0472">Membrane</keyword>
<feature type="transmembrane region" description="Helical" evidence="2">
    <location>
        <begin position="194"/>
        <end position="213"/>
    </location>
</feature>
<evidence type="ECO:0000313" key="3">
    <source>
        <dbReference type="EMBL" id="TPX46983.1"/>
    </source>
</evidence>
<name>A0A507D688_9FUNG</name>
<feature type="region of interest" description="Disordered" evidence="1">
    <location>
        <begin position="237"/>
        <end position="284"/>
    </location>
</feature>
<proteinExistence type="predicted"/>
<feature type="transmembrane region" description="Helical" evidence="2">
    <location>
        <begin position="163"/>
        <end position="182"/>
    </location>
</feature>
<evidence type="ECO:0000256" key="1">
    <source>
        <dbReference type="SAM" id="MobiDB-lite"/>
    </source>
</evidence>
<feature type="compositionally biased region" description="Polar residues" evidence="1">
    <location>
        <begin position="248"/>
        <end position="258"/>
    </location>
</feature>
<dbReference type="EMBL" id="QEAM01000088">
    <property type="protein sequence ID" value="TPX46983.1"/>
    <property type="molecule type" value="Genomic_DNA"/>
</dbReference>
<gene>
    <name evidence="3" type="ORF">SeLEV6574_g02893</name>
</gene>
<evidence type="ECO:0000313" key="4">
    <source>
        <dbReference type="Proteomes" id="UP000320475"/>
    </source>
</evidence>
<comment type="caution">
    <text evidence="3">The sequence shown here is derived from an EMBL/GenBank/DDBJ whole genome shotgun (WGS) entry which is preliminary data.</text>
</comment>
<protein>
    <submittedName>
        <fullName evidence="3">Uncharacterized protein</fullName>
    </submittedName>
</protein>
<sequence length="284" mass="31516">MHSLIITSTCLAAHNNNTIKSHFRHSEMHWKLGFSHCRLISAFLWFLMFTISLMESHGVADGFDSTLKDKDETSHMLQKRASEPSTEHSIIPWDDTSVALFVSNKDESNGHVGHLRLRKRMERSAAIDIGNPPQEMDPSSSAIIRTIAASVHLQPSVDFSWCALLWLGFWLISATINFYLFTTFAQKAFYQDKSAGKMFAALSFFMLGTYSLVRVVSLSIDGTPAINEIPRVDYQDGTAGHGEARGTAASSSPDQLNNRLPGATSARAGYRRDGTPSFALSLRR</sequence>
<dbReference type="Proteomes" id="UP000320475">
    <property type="component" value="Unassembled WGS sequence"/>
</dbReference>
<keyword evidence="2" id="KW-0812">Transmembrane</keyword>
<organism evidence="3 4">
    <name type="scientific">Synchytrium endobioticum</name>
    <dbReference type="NCBI Taxonomy" id="286115"/>
    <lineage>
        <taxon>Eukaryota</taxon>
        <taxon>Fungi</taxon>
        <taxon>Fungi incertae sedis</taxon>
        <taxon>Chytridiomycota</taxon>
        <taxon>Chytridiomycota incertae sedis</taxon>
        <taxon>Chytridiomycetes</taxon>
        <taxon>Synchytriales</taxon>
        <taxon>Synchytriaceae</taxon>
        <taxon>Synchytrium</taxon>
    </lineage>
</organism>
<evidence type="ECO:0000256" key="2">
    <source>
        <dbReference type="SAM" id="Phobius"/>
    </source>
</evidence>
<feature type="transmembrane region" description="Helical" evidence="2">
    <location>
        <begin position="32"/>
        <end position="54"/>
    </location>
</feature>
<reference evidence="3 4" key="1">
    <citation type="journal article" date="2019" name="Sci. Rep.">
        <title>Comparative genomics of chytrid fungi reveal insights into the obligate biotrophic and pathogenic lifestyle of Synchytrium endobioticum.</title>
        <authorList>
            <person name="van de Vossenberg B.T.L.H."/>
            <person name="Warris S."/>
            <person name="Nguyen H.D.T."/>
            <person name="van Gent-Pelzer M.P.E."/>
            <person name="Joly D.L."/>
            <person name="van de Geest H.C."/>
            <person name="Bonants P.J.M."/>
            <person name="Smith D.S."/>
            <person name="Levesque C.A."/>
            <person name="van der Lee T.A.J."/>
        </authorList>
    </citation>
    <scope>NUCLEOTIDE SEQUENCE [LARGE SCALE GENOMIC DNA]</scope>
    <source>
        <strain evidence="3 4">LEV6574</strain>
    </source>
</reference>
<accession>A0A507D688</accession>